<dbReference type="AlphaFoldDB" id="A0AAV4VX33"/>
<protein>
    <submittedName>
        <fullName evidence="1">Uncharacterized protein</fullName>
    </submittedName>
</protein>
<comment type="caution">
    <text evidence="1">The sequence shown here is derived from an EMBL/GenBank/DDBJ whole genome shotgun (WGS) entry which is preliminary data.</text>
</comment>
<proteinExistence type="predicted"/>
<evidence type="ECO:0000313" key="1">
    <source>
        <dbReference type="EMBL" id="GIY74164.1"/>
    </source>
</evidence>
<name>A0AAV4VX33_CAEEX</name>
<reference evidence="1 2" key="1">
    <citation type="submission" date="2021-06" db="EMBL/GenBank/DDBJ databases">
        <title>Caerostris extrusa draft genome.</title>
        <authorList>
            <person name="Kono N."/>
            <person name="Arakawa K."/>
        </authorList>
    </citation>
    <scope>NUCLEOTIDE SEQUENCE [LARGE SCALE GENOMIC DNA]</scope>
</reference>
<dbReference type="EMBL" id="BPLR01015177">
    <property type="protein sequence ID" value="GIY74164.1"/>
    <property type="molecule type" value="Genomic_DNA"/>
</dbReference>
<dbReference type="Proteomes" id="UP001054945">
    <property type="component" value="Unassembled WGS sequence"/>
</dbReference>
<sequence length="143" mass="16192">MVSNLILVNNIASDDGFFGKFFRINCLLAVVGHIRESTETSTDFSMGWLLLIRNLGEGMVTVEQNYLHPIHPHLLKKVCLCLKYGWNYCYHCNVGEEIPIVDGNYKSESSTLETSSLTEKCLSVSNMVGTIDVTAVWEREWQL</sequence>
<keyword evidence="2" id="KW-1185">Reference proteome</keyword>
<accession>A0AAV4VX33</accession>
<gene>
    <name evidence="1" type="ORF">CEXT_190791</name>
</gene>
<organism evidence="1 2">
    <name type="scientific">Caerostris extrusa</name>
    <name type="common">Bark spider</name>
    <name type="synonym">Caerostris bankana</name>
    <dbReference type="NCBI Taxonomy" id="172846"/>
    <lineage>
        <taxon>Eukaryota</taxon>
        <taxon>Metazoa</taxon>
        <taxon>Ecdysozoa</taxon>
        <taxon>Arthropoda</taxon>
        <taxon>Chelicerata</taxon>
        <taxon>Arachnida</taxon>
        <taxon>Araneae</taxon>
        <taxon>Araneomorphae</taxon>
        <taxon>Entelegynae</taxon>
        <taxon>Araneoidea</taxon>
        <taxon>Araneidae</taxon>
        <taxon>Caerostris</taxon>
    </lineage>
</organism>
<evidence type="ECO:0000313" key="2">
    <source>
        <dbReference type="Proteomes" id="UP001054945"/>
    </source>
</evidence>